<dbReference type="EMBL" id="BARS01043621">
    <property type="protein sequence ID" value="GAG41001.1"/>
    <property type="molecule type" value="Genomic_DNA"/>
</dbReference>
<name>X0YWP0_9ZZZZ</name>
<reference evidence="1" key="1">
    <citation type="journal article" date="2014" name="Front. Microbiol.">
        <title>High frequency of phylogenetically diverse reductive dehalogenase-homologous genes in deep subseafloor sedimentary metagenomes.</title>
        <authorList>
            <person name="Kawai M."/>
            <person name="Futagami T."/>
            <person name="Toyoda A."/>
            <person name="Takaki Y."/>
            <person name="Nishi S."/>
            <person name="Hori S."/>
            <person name="Arai W."/>
            <person name="Tsubouchi T."/>
            <person name="Morono Y."/>
            <person name="Uchiyama I."/>
            <person name="Ito T."/>
            <person name="Fujiyama A."/>
            <person name="Inagaki F."/>
            <person name="Takami H."/>
        </authorList>
    </citation>
    <scope>NUCLEOTIDE SEQUENCE</scope>
    <source>
        <strain evidence="1">Expedition CK06-06</strain>
    </source>
</reference>
<accession>X0YWP0</accession>
<feature type="non-terminal residue" evidence="1">
    <location>
        <position position="1"/>
    </location>
</feature>
<evidence type="ECO:0000313" key="1">
    <source>
        <dbReference type="EMBL" id="GAG41001.1"/>
    </source>
</evidence>
<sequence>DFDWGRALSILTKAYGPNGEKAAFEMARTGTEGGLYRVLRETAQTMAAEYAENEVGARINNYWNDLSTDERLAAPDEYLRRFGHLLPSELTEGGAWRVRANFSKVLQEHSRLIQRLSRIGRT</sequence>
<organism evidence="1">
    <name type="scientific">marine sediment metagenome</name>
    <dbReference type="NCBI Taxonomy" id="412755"/>
    <lineage>
        <taxon>unclassified sequences</taxon>
        <taxon>metagenomes</taxon>
        <taxon>ecological metagenomes</taxon>
    </lineage>
</organism>
<dbReference type="AlphaFoldDB" id="X0YWP0"/>
<gene>
    <name evidence="1" type="ORF">S01H1_66007</name>
</gene>
<protein>
    <submittedName>
        <fullName evidence="1">Uncharacterized protein</fullName>
    </submittedName>
</protein>
<proteinExistence type="predicted"/>
<comment type="caution">
    <text evidence="1">The sequence shown here is derived from an EMBL/GenBank/DDBJ whole genome shotgun (WGS) entry which is preliminary data.</text>
</comment>